<accession>A0A9D3V547</accession>
<feature type="region of interest" description="Disordered" evidence="1">
    <location>
        <begin position="1"/>
        <end position="63"/>
    </location>
</feature>
<protein>
    <submittedName>
        <fullName evidence="2">Uncharacterized protein</fullName>
    </submittedName>
</protein>
<evidence type="ECO:0000313" key="2">
    <source>
        <dbReference type="EMBL" id="KAH1072322.1"/>
    </source>
</evidence>
<name>A0A9D3V547_9ROSI</name>
<comment type="caution">
    <text evidence="2">The sequence shown here is derived from an EMBL/GenBank/DDBJ whole genome shotgun (WGS) entry which is preliminary data.</text>
</comment>
<sequence>MTLHSNTKEGDGDEDEDWGRDEDGDEGRDENEYDDHDKEEGPTPQIVRRNSTHNRQPLSYGTHSAQRFAIHICLC</sequence>
<gene>
    <name evidence="2" type="ORF">J1N35_024650</name>
</gene>
<dbReference type="Proteomes" id="UP000828251">
    <property type="component" value="Unassembled WGS sequence"/>
</dbReference>
<feature type="compositionally biased region" description="Basic and acidic residues" evidence="1">
    <location>
        <begin position="1"/>
        <end position="10"/>
    </location>
</feature>
<evidence type="ECO:0000313" key="3">
    <source>
        <dbReference type="Proteomes" id="UP000828251"/>
    </source>
</evidence>
<feature type="compositionally biased region" description="Acidic residues" evidence="1">
    <location>
        <begin position="11"/>
        <end position="34"/>
    </location>
</feature>
<dbReference type="AlphaFoldDB" id="A0A9D3V547"/>
<feature type="compositionally biased region" description="Polar residues" evidence="1">
    <location>
        <begin position="53"/>
        <end position="63"/>
    </location>
</feature>
<organism evidence="2 3">
    <name type="scientific">Gossypium stocksii</name>
    <dbReference type="NCBI Taxonomy" id="47602"/>
    <lineage>
        <taxon>Eukaryota</taxon>
        <taxon>Viridiplantae</taxon>
        <taxon>Streptophyta</taxon>
        <taxon>Embryophyta</taxon>
        <taxon>Tracheophyta</taxon>
        <taxon>Spermatophyta</taxon>
        <taxon>Magnoliopsida</taxon>
        <taxon>eudicotyledons</taxon>
        <taxon>Gunneridae</taxon>
        <taxon>Pentapetalae</taxon>
        <taxon>rosids</taxon>
        <taxon>malvids</taxon>
        <taxon>Malvales</taxon>
        <taxon>Malvaceae</taxon>
        <taxon>Malvoideae</taxon>
        <taxon>Gossypium</taxon>
    </lineage>
</organism>
<proteinExistence type="predicted"/>
<reference evidence="2 3" key="1">
    <citation type="journal article" date="2021" name="Plant Biotechnol. J.">
        <title>Multi-omics assisted identification of the key and species-specific regulatory components of drought-tolerant mechanisms in Gossypium stocksii.</title>
        <authorList>
            <person name="Yu D."/>
            <person name="Ke L."/>
            <person name="Zhang D."/>
            <person name="Wu Y."/>
            <person name="Sun Y."/>
            <person name="Mei J."/>
            <person name="Sun J."/>
            <person name="Sun Y."/>
        </authorList>
    </citation>
    <scope>NUCLEOTIDE SEQUENCE [LARGE SCALE GENOMIC DNA]</scope>
    <source>
        <strain evidence="3">cv. E1</strain>
        <tissue evidence="2">Leaf</tissue>
    </source>
</reference>
<evidence type="ECO:0000256" key="1">
    <source>
        <dbReference type="SAM" id="MobiDB-lite"/>
    </source>
</evidence>
<keyword evidence="3" id="KW-1185">Reference proteome</keyword>
<dbReference type="EMBL" id="JAIQCV010000008">
    <property type="protein sequence ID" value="KAH1072322.1"/>
    <property type="molecule type" value="Genomic_DNA"/>
</dbReference>